<dbReference type="Proteomes" id="UP000659654">
    <property type="component" value="Unassembled WGS sequence"/>
</dbReference>
<protein>
    <submittedName>
        <fullName evidence="2">(pine wood nematode) hypothetical protein</fullName>
    </submittedName>
</protein>
<dbReference type="AlphaFoldDB" id="A0A1I7S7D7"/>
<accession>A0A1I7S7D7</accession>
<dbReference type="EMBL" id="CAJFDI010000001">
    <property type="protein sequence ID" value="CAD5209688.1"/>
    <property type="molecule type" value="Genomic_DNA"/>
</dbReference>
<reference evidence="5" key="1">
    <citation type="submission" date="2016-11" db="UniProtKB">
        <authorList>
            <consortium name="WormBaseParasite"/>
        </authorList>
    </citation>
    <scope>IDENTIFICATION</scope>
</reference>
<organism evidence="3 5">
    <name type="scientific">Bursaphelenchus xylophilus</name>
    <name type="common">Pinewood nematode worm</name>
    <name type="synonym">Aphelenchoides xylophilus</name>
    <dbReference type="NCBI Taxonomy" id="6326"/>
    <lineage>
        <taxon>Eukaryota</taxon>
        <taxon>Metazoa</taxon>
        <taxon>Ecdysozoa</taxon>
        <taxon>Nematoda</taxon>
        <taxon>Chromadorea</taxon>
        <taxon>Rhabditida</taxon>
        <taxon>Tylenchina</taxon>
        <taxon>Tylenchomorpha</taxon>
        <taxon>Aphelenchoidea</taxon>
        <taxon>Aphelenchoididae</taxon>
        <taxon>Bursaphelenchus</taxon>
    </lineage>
</organism>
<keyword evidence="4" id="KW-1185">Reference proteome</keyword>
<feature type="compositionally biased region" description="Basic and acidic residues" evidence="1">
    <location>
        <begin position="66"/>
        <end position="76"/>
    </location>
</feature>
<sequence length="225" mass="26471">MRPTTKGLRTFEKAYYGPPFKILQSRYRDNIGKKRKRRYSFLHYLKTLSFFEKMDFQSAYFQIHGKNPENDQKENRQPSTGAKDGSNVTLKMNGLTRPINFKLTYQSPKKRCDRASDSSLLAYSPIRSRGKTITDSTKKRLDVLADPISHAESIKNLTKEMELEETEPEDVEIVTSTFTLEKKAMKTRRVHDNKDNFVKINMRCKKYINKKTSHKKFFKKKLPRK</sequence>
<evidence type="ECO:0000256" key="1">
    <source>
        <dbReference type="SAM" id="MobiDB-lite"/>
    </source>
</evidence>
<evidence type="ECO:0000313" key="5">
    <source>
        <dbReference type="WBParaSite" id="BXY_0892800.1"/>
    </source>
</evidence>
<feature type="region of interest" description="Disordered" evidence="1">
    <location>
        <begin position="66"/>
        <end position="89"/>
    </location>
</feature>
<dbReference type="Proteomes" id="UP000582659">
    <property type="component" value="Unassembled WGS sequence"/>
</dbReference>
<evidence type="ECO:0000313" key="2">
    <source>
        <dbReference type="EMBL" id="CAD5209688.1"/>
    </source>
</evidence>
<dbReference type="WBParaSite" id="BXY_0892800.1">
    <property type="protein sequence ID" value="BXY_0892800.1"/>
    <property type="gene ID" value="BXY_0892800"/>
</dbReference>
<gene>
    <name evidence="2" type="ORF">BXYJ_LOCUS1560</name>
</gene>
<name>A0A1I7S7D7_BURXY</name>
<evidence type="ECO:0000313" key="4">
    <source>
        <dbReference type="Proteomes" id="UP000659654"/>
    </source>
</evidence>
<evidence type="ECO:0000313" key="3">
    <source>
        <dbReference type="Proteomes" id="UP000095284"/>
    </source>
</evidence>
<reference evidence="2" key="2">
    <citation type="submission" date="2020-09" db="EMBL/GenBank/DDBJ databases">
        <authorList>
            <person name="Kikuchi T."/>
        </authorList>
    </citation>
    <scope>NUCLEOTIDE SEQUENCE</scope>
    <source>
        <strain evidence="2">Ka4C1</strain>
    </source>
</reference>
<dbReference type="Proteomes" id="UP000095284">
    <property type="component" value="Unplaced"/>
</dbReference>
<proteinExistence type="predicted"/>
<dbReference type="EMBL" id="CAJFCV020000001">
    <property type="protein sequence ID" value="CAG9084963.1"/>
    <property type="molecule type" value="Genomic_DNA"/>
</dbReference>